<proteinExistence type="predicted"/>
<feature type="compositionally biased region" description="Basic and acidic residues" evidence="2">
    <location>
        <begin position="525"/>
        <end position="540"/>
    </location>
</feature>
<feature type="coiled-coil region" evidence="1">
    <location>
        <begin position="236"/>
        <end position="274"/>
    </location>
</feature>
<feature type="compositionally biased region" description="Low complexity" evidence="2">
    <location>
        <begin position="651"/>
        <end position="662"/>
    </location>
</feature>
<feature type="compositionally biased region" description="Low complexity" evidence="2">
    <location>
        <begin position="25"/>
        <end position="37"/>
    </location>
</feature>
<feature type="compositionally biased region" description="Basic and acidic residues" evidence="2">
    <location>
        <begin position="943"/>
        <end position="953"/>
    </location>
</feature>
<feature type="compositionally biased region" description="Basic and acidic residues" evidence="2">
    <location>
        <begin position="976"/>
        <end position="1013"/>
    </location>
</feature>
<dbReference type="EMBL" id="BRXW01000081">
    <property type="protein sequence ID" value="GMI05147.1"/>
    <property type="molecule type" value="Genomic_DNA"/>
</dbReference>
<evidence type="ECO:0000313" key="4">
    <source>
        <dbReference type="Proteomes" id="UP001165122"/>
    </source>
</evidence>
<name>A0A9W7C8D7_9STRA</name>
<feature type="compositionally biased region" description="Pro residues" evidence="2">
    <location>
        <begin position="1053"/>
        <end position="1065"/>
    </location>
</feature>
<feature type="region of interest" description="Disordered" evidence="2">
    <location>
        <begin position="651"/>
        <end position="684"/>
    </location>
</feature>
<keyword evidence="4" id="KW-1185">Reference proteome</keyword>
<feature type="region of interest" description="Disordered" evidence="2">
    <location>
        <begin position="858"/>
        <end position="1145"/>
    </location>
</feature>
<reference evidence="4" key="1">
    <citation type="journal article" date="2023" name="Commun. Biol.">
        <title>Genome analysis of Parmales, the sister group of diatoms, reveals the evolutionary specialization of diatoms from phago-mixotrophs to photoautotrophs.</title>
        <authorList>
            <person name="Ban H."/>
            <person name="Sato S."/>
            <person name="Yoshikawa S."/>
            <person name="Yamada K."/>
            <person name="Nakamura Y."/>
            <person name="Ichinomiya M."/>
            <person name="Sato N."/>
            <person name="Blanc-Mathieu R."/>
            <person name="Endo H."/>
            <person name="Kuwata A."/>
            <person name="Ogata H."/>
        </authorList>
    </citation>
    <scope>NUCLEOTIDE SEQUENCE [LARGE SCALE GENOMIC DNA]</scope>
    <source>
        <strain evidence="4">NIES 3700</strain>
    </source>
</reference>
<feature type="region of interest" description="Disordered" evidence="2">
    <location>
        <begin position="1"/>
        <end position="45"/>
    </location>
</feature>
<evidence type="ECO:0000313" key="3">
    <source>
        <dbReference type="EMBL" id="GMI05147.1"/>
    </source>
</evidence>
<keyword evidence="1" id="KW-0175">Coiled coil</keyword>
<feature type="coiled-coil region" evidence="1">
    <location>
        <begin position="1998"/>
        <end position="2025"/>
    </location>
</feature>
<feature type="region of interest" description="Disordered" evidence="2">
    <location>
        <begin position="78"/>
        <end position="112"/>
    </location>
</feature>
<evidence type="ECO:0000256" key="2">
    <source>
        <dbReference type="SAM" id="MobiDB-lite"/>
    </source>
</evidence>
<feature type="coiled-coil region" evidence="1">
    <location>
        <begin position="1545"/>
        <end position="1647"/>
    </location>
</feature>
<feature type="compositionally biased region" description="Basic and acidic residues" evidence="2">
    <location>
        <begin position="858"/>
        <end position="883"/>
    </location>
</feature>
<dbReference type="Proteomes" id="UP001165122">
    <property type="component" value="Unassembled WGS sequence"/>
</dbReference>
<feature type="coiled-coil region" evidence="1">
    <location>
        <begin position="2302"/>
        <end position="2356"/>
    </location>
</feature>
<protein>
    <submittedName>
        <fullName evidence="3">Uncharacterized protein</fullName>
    </submittedName>
</protein>
<feature type="compositionally biased region" description="Polar residues" evidence="2">
    <location>
        <begin position="663"/>
        <end position="672"/>
    </location>
</feature>
<feature type="region of interest" description="Disordered" evidence="2">
    <location>
        <begin position="421"/>
        <end position="441"/>
    </location>
</feature>
<comment type="caution">
    <text evidence="3">The sequence shown here is derived from an EMBL/GenBank/DDBJ whole genome shotgun (WGS) entry which is preliminary data.</text>
</comment>
<feature type="region of interest" description="Disordered" evidence="2">
    <location>
        <begin position="1781"/>
        <end position="1819"/>
    </location>
</feature>
<feature type="compositionally biased region" description="Basic residues" evidence="2">
    <location>
        <begin position="14"/>
        <end position="24"/>
    </location>
</feature>
<feature type="region of interest" description="Disordered" evidence="2">
    <location>
        <begin position="477"/>
        <end position="616"/>
    </location>
</feature>
<feature type="compositionally biased region" description="Polar residues" evidence="2">
    <location>
        <begin position="576"/>
        <end position="593"/>
    </location>
</feature>
<feature type="compositionally biased region" description="Basic and acidic residues" evidence="2">
    <location>
        <begin position="1123"/>
        <end position="1144"/>
    </location>
</feature>
<feature type="coiled-coil region" evidence="1">
    <location>
        <begin position="801"/>
        <end position="839"/>
    </location>
</feature>
<feature type="coiled-coil region" evidence="1">
    <location>
        <begin position="2229"/>
        <end position="2256"/>
    </location>
</feature>
<feature type="compositionally biased region" description="Basic and acidic residues" evidence="2">
    <location>
        <begin position="561"/>
        <end position="575"/>
    </location>
</feature>
<feature type="compositionally biased region" description="Acidic residues" evidence="2">
    <location>
        <begin position="1803"/>
        <end position="1819"/>
    </location>
</feature>
<accession>A0A9W7C8D7</accession>
<feature type="coiled-coil region" evidence="1">
    <location>
        <begin position="342"/>
        <end position="383"/>
    </location>
</feature>
<dbReference type="OrthoDB" id="207040at2759"/>
<feature type="compositionally biased region" description="Basic and acidic residues" evidence="2">
    <location>
        <begin position="1182"/>
        <end position="1272"/>
    </location>
</feature>
<organism evidence="3 4">
    <name type="scientific">Triparma laevis f. longispina</name>
    <dbReference type="NCBI Taxonomy" id="1714387"/>
    <lineage>
        <taxon>Eukaryota</taxon>
        <taxon>Sar</taxon>
        <taxon>Stramenopiles</taxon>
        <taxon>Ochrophyta</taxon>
        <taxon>Bolidophyceae</taxon>
        <taxon>Parmales</taxon>
        <taxon>Triparmaceae</taxon>
        <taxon>Triparma</taxon>
    </lineage>
</organism>
<feature type="compositionally biased region" description="Basic and acidic residues" evidence="2">
    <location>
        <begin position="673"/>
        <end position="684"/>
    </location>
</feature>
<feature type="compositionally biased region" description="Basic and acidic residues" evidence="2">
    <location>
        <begin position="488"/>
        <end position="505"/>
    </location>
</feature>
<sequence>MASRHKLATQPHYKTSRKTHRFKRGPTGNNPNPKPGGVSLHDDESGLEKKMKIKLEAKVIMDRINKITDDFGEMVTAAGLPDQTPASQTPKPPSPTSRKTILNPPSSLTGSTPSIVKTTLTSAAQFQQFQHSKGHLTTLMIDHAKLGLQQTQVLESIKDWFFMVRSGERDEDDDDLTDFMSLLDVMKETRKAVRNVEDVTVRSNEKLGGLFGEIKKVYEKSVDLRKNDNKSEVEAKRVFEEELKKSEDLMDKLQVEWKEERAHLKSRLQNSEEKIAANIKNVTGEKSHLEILVSELTKKTIELEAMNIKLETKNRIAEQIIREPMFGSSLGGGGGAGDAKEVKKLETQIQLLNIKIRELTTELTKKSERLSFLEEKNADAEQETMMRIQAATKKAQKETRSEFEEQTRKFQEMTALMEELARGREEADAESKQQLDAQAAEHKQMLESLKATQDEELTHYRKELTAKQIELDEMQEQVDEVNGKIKKKKEDEKKGRQARATDMKQAEAQLAAANIQNETLQNEVDELKRQLQDQKEENKSVKNLLVETEKKTEEVIAESKVSGDPRNVSHDKSTDRTAPQSASDVSGPSNPANPANKKHTLKRQNTSSLADVEGEVKEELERLRRELEEALKQVSEIEALNDKAAAQQAAAQRSSNAAALSSTEAANVQQQAETHKQESDEHKLAAAAAHAKLDDMMKTSFKLEDDVAKLERGLHLASTSLKTSEDKILYLLSLCAPVEVFDQAEQLEKRNSLISIALTSKDEGSWKPAEKELYDFVANTPGDLEKYKSMLADSQAETRESENLRQELTVANADLKRKIAELENLLNKSKELNESYVEKLGSKMSDEMLEKTKALNDTMKDQMLKNAESTKKKNKIRRTDTMKKANNVTKGMSAFNDGKGSGDSNEGDSAPPTPEKPKKSKKDRWALLKSISAVSNGSKKNLKKEEEEKKDEASSPLPEAEPSNKKEPVYSEIDDFTAKAKQKAEADRLAVEEKARADKLAAEKLAAEQEKPDTPIPAPEPGTPSGFSKNSLKDDDDVIPVPTEISKTIVKEVPPPPSETPPPPTAEATPIEETLKTSEIEPSPSVKKKPAAFGGGLSLAARMNARRRDKSGKTEEKNDGEEKDNKQEEEKKAELEKQDSHNFQDRLLYFGVKKQKVGMHSAMANIKANTMAKRLLKRSRAKKADSEKALEEQAKKAKEMEEQLAKEKEEAKAKEGKLLQEKEAKLKEEQKLQAKLADESASNEERAKVEEQIKASKEEQEALQKDMEKQASDLKLREAEIEAEKEEIAILQAMVEKDEEKIHALEETNVEKESIIMDLESEIKHDEEMIKEVEDELQTHIRHESELQEQLEKALANTGENNSGEPDNGAIVELQEELKRTQMEKANTEAERKEYEMMMAERAKEAEISQAELLRKVAELESMLVVERERADASNRNHRNDIDRQRNTVVDLQKQLRGLSVDMSATADGTLDENATALQKLTYEHERALNEMAQTMNEKSKLLELKAADYEEAQAMIHDLRVKVVEGEGEIDIAKREITRKAKSLAKSQQEGKKLQAKRELEKNKMREKMTTMKKSLTANGMEKLAETKQGMEKIVEVMKENERLLEDKEAELEMVQKSEKELEELVNQYEDAIDKLTNHVKDKDVEFEVALDEGAKLLALEKERADEIFKQLTLLKEGKIDEEEAEKAVHSHRRTIMQMEQKVHKGLQESAIAKQQELEAFEGDMENTITGFEENKRDIVQHKEEAKQLSAVVAVEEKVLKDKHVDAEKAAAKAGVVVKTPQVTQKKSPKGNKRAPSPDITVESEEEEEEEEEEFTVDDLDLDYDEENLRSVAECTARVEMKIDKLDNYVDAKKGRRNDPQSRETRGTLSAIKEDMVMELVQFGVDGCAALRAEIEKQWLKLKMLHQWKSGMMGGGGSGDDGDETSFRVQYEMPAQLAVLKLAIKEGGGWRAALYLSTGDININCDLSNWPMTDQVEMYKDIRAHMEDKEQEQLVLIDSVETKLVVEKDRATALEREVKAARKAAKNNMLKSRKEKESNANSLISAEDFNRERKLMAEMHQKTTQMALELLKLSLPDAKSRRNTIMKQLTEAANKPPVLPGLKSPGKKKSESADLVKKMIDRGHQEVNLAKSYSRRMSVKNLNPGDLDKISPHEMKKQIESTDSICETLDRDMYNMDKALFQLKNRKKEEEDKRKEEVGLKEREIEVLVANQIKMNRVVEQMKADYISEDVEDVIAALKRRVVGLNDELAASRRRNELIEQFKEEGDDEGGGEGGKLEVLERMMEETKPLVALQDDLIAQKMAVEERVVKLDGEMKVLKAKNGTERQVKELVGVRKKAAKEKAEVESKLESVRKEHDGNMEILKDLYERVESATTRLFDNTSYKNFLGWAKSSQAKHEVGEGVGAGPKLKTSVVVLGEFGEGVRKKPDSWDKTVVKELDREMMKIGASVRVLGESGGPPVVGKIYNGEGRPGTSPVPGRTVKEDFDNYNKKFSNTSGSRVGVRKDASLQGWGGMEDIDVRGRMDRNSLEAKMATYVKSPDEKSNFFPVLGKNQGVKRPMTGVDGSQSRLGIARDILAGQR</sequence>
<feature type="compositionally biased region" description="Polar residues" evidence="2">
    <location>
        <begin position="98"/>
        <end position="112"/>
    </location>
</feature>
<feature type="region of interest" description="Disordered" evidence="2">
    <location>
        <begin position="1174"/>
        <end position="1272"/>
    </location>
</feature>
<evidence type="ECO:0000256" key="1">
    <source>
        <dbReference type="SAM" id="Coils"/>
    </source>
</evidence>
<gene>
    <name evidence="3" type="ORF">TrLO_g2267</name>
</gene>